<evidence type="ECO:0008006" key="6">
    <source>
        <dbReference type="Google" id="ProtNLM"/>
    </source>
</evidence>
<keyword evidence="1" id="KW-0175">Coiled coil</keyword>
<feature type="chain" id="PRO_5030777011" description="DUF3450 family protein" evidence="3">
    <location>
        <begin position="24"/>
        <end position="243"/>
    </location>
</feature>
<evidence type="ECO:0000256" key="3">
    <source>
        <dbReference type="SAM" id="SignalP"/>
    </source>
</evidence>
<reference evidence="4 5" key="1">
    <citation type="journal article" date="2020" name="Biotechnol. Biofuels">
        <title>New insights from the biogas microbiome by comprehensive genome-resolved metagenomics of nearly 1600 species originating from multiple anaerobic digesters.</title>
        <authorList>
            <person name="Campanaro S."/>
            <person name="Treu L."/>
            <person name="Rodriguez-R L.M."/>
            <person name="Kovalovszki A."/>
            <person name="Ziels R.M."/>
            <person name="Maus I."/>
            <person name="Zhu X."/>
            <person name="Kougias P.G."/>
            <person name="Basile A."/>
            <person name="Luo G."/>
            <person name="Schluter A."/>
            <person name="Konstantinidis K.T."/>
            <person name="Angelidaki I."/>
        </authorList>
    </citation>
    <scope>NUCLEOTIDE SEQUENCE [LARGE SCALE GENOMIC DNA]</scope>
    <source>
        <strain evidence="4">AS27yjCOA_202</strain>
    </source>
</reference>
<feature type="signal peptide" evidence="3">
    <location>
        <begin position="1"/>
        <end position="23"/>
    </location>
</feature>
<comment type="caution">
    <text evidence="4">The sequence shown here is derived from an EMBL/GenBank/DDBJ whole genome shotgun (WGS) entry which is preliminary data.</text>
</comment>
<name>A0A7X9HSM3_UNCKA</name>
<sequence length="243" mass="26145">MNKIYFSFISLVLVGLLTANVYAANSNQGSGTQGTGSGTGTGTGAEIGAGQGSQGIGTTQPVQNKNQVQTQNKGEEQQLQVQTQEQQGTETGKGTNSNAQGSKKGLSETRSSVAKQIQELLRTQSAAGGIGDQVKQWARTQQQSELKIQEHLSKVEGKTGLARSLFGPNYGSLNALKQEMNQNRVRVQQLEQLKLKLTNQSDITNVQEMIELLNQENTALQEKINIEEANGGVLGWLVKLFAK</sequence>
<evidence type="ECO:0000313" key="4">
    <source>
        <dbReference type="EMBL" id="NMB91818.1"/>
    </source>
</evidence>
<feature type="region of interest" description="Disordered" evidence="2">
    <location>
        <begin position="25"/>
        <end position="112"/>
    </location>
</feature>
<accession>A0A7X9HSM3</accession>
<evidence type="ECO:0000256" key="2">
    <source>
        <dbReference type="SAM" id="MobiDB-lite"/>
    </source>
</evidence>
<organism evidence="4 5">
    <name type="scientific">candidate division WWE3 bacterium</name>
    <dbReference type="NCBI Taxonomy" id="2053526"/>
    <lineage>
        <taxon>Bacteria</taxon>
        <taxon>Katanobacteria</taxon>
    </lineage>
</organism>
<dbReference type="EMBL" id="JAAZNV010000010">
    <property type="protein sequence ID" value="NMB91818.1"/>
    <property type="molecule type" value="Genomic_DNA"/>
</dbReference>
<gene>
    <name evidence="4" type="ORF">GYA37_03155</name>
</gene>
<dbReference type="Proteomes" id="UP000590542">
    <property type="component" value="Unassembled WGS sequence"/>
</dbReference>
<keyword evidence="3" id="KW-0732">Signal</keyword>
<evidence type="ECO:0000313" key="5">
    <source>
        <dbReference type="Proteomes" id="UP000590542"/>
    </source>
</evidence>
<dbReference type="AlphaFoldDB" id="A0A7X9HSM3"/>
<protein>
    <recommendedName>
        <fullName evidence="6">DUF3450 family protein</fullName>
    </recommendedName>
</protein>
<evidence type="ECO:0000256" key="1">
    <source>
        <dbReference type="SAM" id="Coils"/>
    </source>
</evidence>
<proteinExistence type="predicted"/>
<feature type="compositionally biased region" description="Gly residues" evidence="2">
    <location>
        <begin position="31"/>
        <end position="55"/>
    </location>
</feature>
<feature type="compositionally biased region" description="Low complexity" evidence="2">
    <location>
        <begin position="58"/>
        <end position="95"/>
    </location>
</feature>
<feature type="coiled-coil region" evidence="1">
    <location>
        <begin position="173"/>
        <end position="230"/>
    </location>
</feature>